<gene>
    <name evidence="1" type="ORF">QX249_10710</name>
</gene>
<proteinExistence type="predicted"/>
<name>A0AAW8PY40_VIBPH</name>
<dbReference type="AlphaFoldDB" id="A0AAW8PY40"/>
<dbReference type="EMBL" id="JAUHGG010000003">
    <property type="protein sequence ID" value="MDS1821132.1"/>
    <property type="molecule type" value="Genomic_DNA"/>
</dbReference>
<evidence type="ECO:0000313" key="2">
    <source>
        <dbReference type="Proteomes" id="UP001253193"/>
    </source>
</evidence>
<protein>
    <submittedName>
        <fullName evidence="1">Uncharacterized protein</fullName>
    </submittedName>
</protein>
<dbReference type="RefSeq" id="WP_311019986.1">
    <property type="nucleotide sequence ID" value="NZ_JAUHGG010000003.1"/>
</dbReference>
<comment type="caution">
    <text evidence="1">The sequence shown here is derived from an EMBL/GenBank/DDBJ whole genome shotgun (WGS) entry which is preliminary data.</text>
</comment>
<evidence type="ECO:0000313" key="1">
    <source>
        <dbReference type="EMBL" id="MDS1821132.1"/>
    </source>
</evidence>
<dbReference type="Proteomes" id="UP001253193">
    <property type="component" value="Unassembled WGS sequence"/>
</dbReference>
<accession>A0AAW8PY40</accession>
<organism evidence="1 2">
    <name type="scientific">Vibrio parahaemolyticus</name>
    <dbReference type="NCBI Taxonomy" id="670"/>
    <lineage>
        <taxon>Bacteria</taxon>
        <taxon>Pseudomonadati</taxon>
        <taxon>Pseudomonadota</taxon>
        <taxon>Gammaproteobacteria</taxon>
        <taxon>Vibrionales</taxon>
        <taxon>Vibrionaceae</taxon>
        <taxon>Vibrio</taxon>
    </lineage>
</organism>
<sequence length="332" mass="38904">MGTQTCHLSSLEILEGEEVVILPVKYQHIREPSQLVYGSNSSCTLAHLPLFGKYDDFGMVKLNPESEENCTIFRTEINKNLMNNDQKRKKVNDAPYHFGDKFYIFKRKEYDEAEGFEFDSDASIIEKASDESNLLRISSISSNSELLKLINARALLEIHGSNVNRFGYHLIKKSIYDTIIEDVYKETKVRVTEKIQNLLNTEVEDKRMITFEIGESKLGRDTLELFNDDSYLIFKLIYPVRTMIECQVQSAPFNEGLLHLSLICRLYREIGKSFYPNVRRMGSMKEIYTVNSIINKHIDERREANLKYWSPDNGYDDEEKQRNEWNDWNKHY</sequence>
<reference evidence="1" key="1">
    <citation type="submission" date="2023-06" db="EMBL/GenBank/DDBJ databases">
        <title>Genomic Diversity of Vibrio spp. and Metagenomic Analysis of Pathogens in Florida Gulf Coastal Waters Following Hurricane Ian.</title>
        <authorList>
            <person name="Brumfield K.D."/>
        </authorList>
    </citation>
    <scope>NUCLEOTIDE SEQUENCE</scope>
    <source>
        <strain evidence="1">WBS2B-138</strain>
    </source>
</reference>